<reference evidence="5" key="1">
    <citation type="submission" date="2020-08" db="EMBL/GenBank/DDBJ databases">
        <title>Genome public.</title>
        <authorList>
            <person name="Liu C."/>
            <person name="Sun Q."/>
        </authorList>
    </citation>
    <scope>NUCLEOTIDE SEQUENCE</scope>
    <source>
        <strain evidence="5">BX21</strain>
    </source>
</reference>
<dbReference type="InterPro" id="IPR036390">
    <property type="entry name" value="WH_DNA-bd_sf"/>
</dbReference>
<sequence>MYESDVAIQLKETHHKISQVLQHKIDEYGISFGLLFLTMRIYNNPNANQKELAQQMKFTEGAMSNAVKRLIKLKMLKQVPLETDMRYNRLVITDLGISMIDDYKEYVVKKYKDMFEGLDEEELKKLQMSLIKINKNLDRMNTNIDSMGKTE</sequence>
<evidence type="ECO:0000256" key="3">
    <source>
        <dbReference type="ARBA" id="ARBA00023163"/>
    </source>
</evidence>
<evidence type="ECO:0000256" key="2">
    <source>
        <dbReference type="ARBA" id="ARBA00023125"/>
    </source>
</evidence>
<keyword evidence="2" id="KW-0238">DNA-binding</keyword>
<protein>
    <submittedName>
        <fullName evidence="5">MarR family transcriptional regulator</fullName>
    </submittedName>
</protein>
<name>A0A926ESZ0_9FIRM</name>
<dbReference type="RefSeq" id="WP_262428562.1">
    <property type="nucleotide sequence ID" value="NZ_JACRTG010000007.1"/>
</dbReference>
<evidence type="ECO:0000256" key="1">
    <source>
        <dbReference type="ARBA" id="ARBA00023015"/>
    </source>
</evidence>
<dbReference type="GO" id="GO:0003700">
    <property type="term" value="F:DNA-binding transcription factor activity"/>
    <property type="evidence" value="ECO:0007669"/>
    <property type="project" value="InterPro"/>
</dbReference>
<organism evidence="5 6">
    <name type="scientific">Paratissierella segnis</name>
    <dbReference type="NCBI Taxonomy" id="2763679"/>
    <lineage>
        <taxon>Bacteria</taxon>
        <taxon>Bacillati</taxon>
        <taxon>Bacillota</taxon>
        <taxon>Tissierellia</taxon>
        <taxon>Tissierellales</taxon>
        <taxon>Tissierellaceae</taxon>
        <taxon>Paratissierella</taxon>
    </lineage>
</organism>
<dbReference type="InterPro" id="IPR036388">
    <property type="entry name" value="WH-like_DNA-bd_sf"/>
</dbReference>
<dbReference type="Proteomes" id="UP000601171">
    <property type="component" value="Unassembled WGS sequence"/>
</dbReference>
<dbReference type="PANTHER" id="PTHR42756">
    <property type="entry name" value="TRANSCRIPTIONAL REGULATOR, MARR"/>
    <property type="match status" value="1"/>
</dbReference>
<proteinExistence type="predicted"/>
<gene>
    <name evidence="5" type="ORF">H8707_02390</name>
</gene>
<dbReference type="Pfam" id="PF12802">
    <property type="entry name" value="MarR_2"/>
    <property type="match status" value="1"/>
</dbReference>
<evidence type="ECO:0000313" key="6">
    <source>
        <dbReference type="Proteomes" id="UP000601171"/>
    </source>
</evidence>
<dbReference type="SMART" id="SM00347">
    <property type="entry name" value="HTH_MARR"/>
    <property type="match status" value="1"/>
</dbReference>
<evidence type="ECO:0000313" key="5">
    <source>
        <dbReference type="EMBL" id="MBC8587091.1"/>
    </source>
</evidence>
<dbReference type="InterPro" id="IPR000835">
    <property type="entry name" value="HTH_MarR-typ"/>
</dbReference>
<keyword evidence="3" id="KW-0804">Transcription</keyword>
<comment type="caution">
    <text evidence="5">The sequence shown here is derived from an EMBL/GenBank/DDBJ whole genome shotgun (WGS) entry which is preliminary data.</text>
</comment>
<keyword evidence="6" id="KW-1185">Reference proteome</keyword>
<dbReference type="GO" id="GO:0003677">
    <property type="term" value="F:DNA binding"/>
    <property type="evidence" value="ECO:0007669"/>
    <property type="project" value="UniProtKB-KW"/>
</dbReference>
<feature type="domain" description="HTH marR-type" evidence="4">
    <location>
        <begin position="3"/>
        <end position="135"/>
    </location>
</feature>
<dbReference type="PANTHER" id="PTHR42756:SF1">
    <property type="entry name" value="TRANSCRIPTIONAL REPRESSOR OF EMRAB OPERON"/>
    <property type="match status" value="1"/>
</dbReference>
<accession>A0A926ESZ0</accession>
<dbReference type="Gene3D" id="1.10.10.10">
    <property type="entry name" value="Winged helix-like DNA-binding domain superfamily/Winged helix DNA-binding domain"/>
    <property type="match status" value="1"/>
</dbReference>
<dbReference type="EMBL" id="JACRTG010000007">
    <property type="protein sequence ID" value="MBC8587091.1"/>
    <property type="molecule type" value="Genomic_DNA"/>
</dbReference>
<dbReference type="AlphaFoldDB" id="A0A926ESZ0"/>
<dbReference type="PROSITE" id="PS50995">
    <property type="entry name" value="HTH_MARR_2"/>
    <property type="match status" value="1"/>
</dbReference>
<dbReference type="SUPFAM" id="SSF46785">
    <property type="entry name" value="Winged helix' DNA-binding domain"/>
    <property type="match status" value="1"/>
</dbReference>
<keyword evidence="1" id="KW-0805">Transcription regulation</keyword>
<evidence type="ECO:0000259" key="4">
    <source>
        <dbReference type="PROSITE" id="PS50995"/>
    </source>
</evidence>